<dbReference type="GO" id="GO:0004124">
    <property type="term" value="F:cysteine synthase activity"/>
    <property type="evidence" value="ECO:0007669"/>
    <property type="project" value="UniProtKB-UniRule"/>
</dbReference>
<evidence type="ECO:0000256" key="8">
    <source>
        <dbReference type="PIRSR" id="PIRSR605856-51"/>
    </source>
</evidence>
<dbReference type="GO" id="GO:0006535">
    <property type="term" value="P:cysteine biosynthetic process from serine"/>
    <property type="evidence" value="ECO:0007669"/>
    <property type="project" value="UniProtKB-UniRule"/>
</dbReference>
<name>A0A507FN17_9FUNG</name>
<comment type="cofactor">
    <cofactor evidence="1 7 9">
        <name>pyridoxal 5'-phosphate</name>
        <dbReference type="ChEBI" id="CHEBI:597326"/>
    </cofactor>
</comment>
<evidence type="ECO:0000256" key="4">
    <source>
        <dbReference type="ARBA" id="ARBA00022679"/>
    </source>
</evidence>
<evidence type="ECO:0000256" key="7">
    <source>
        <dbReference type="PIRSR" id="PIRSR605856-50"/>
    </source>
</evidence>
<evidence type="ECO:0000256" key="1">
    <source>
        <dbReference type="ARBA" id="ARBA00001933"/>
    </source>
</evidence>
<keyword evidence="12" id="KW-1185">Reference proteome</keyword>
<evidence type="ECO:0000256" key="6">
    <source>
        <dbReference type="ARBA" id="ARBA00023192"/>
    </source>
</evidence>
<dbReference type="CDD" id="cd01561">
    <property type="entry name" value="CBS_like"/>
    <property type="match status" value="1"/>
</dbReference>
<dbReference type="Proteomes" id="UP000320333">
    <property type="component" value="Unassembled WGS sequence"/>
</dbReference>
<keyword evidence="3 9" id="KW-0028">Amino-acid biosynthesis</keyword>
<dbReference type="InterPro" id="IPR001216">
    <property type="entry name" value="P-phosphate_BS"/>
</dbReference>
<feature type="modified residue" description="N6-(pyridoxal phosphate)lysine" evidence="8">
    <location>
        <position position="47"/>
    </location>
</feature>
<keyword evidence="4 9" id="KW-0808">Transferase</keyword>
<dbReference type="PANTHER" id="PTHR10314">
    <property type="entry name" value="CYSTATHIONINE BETA-SYNTHASE"/>
    <property type="match status" value="1"/>
</dbReference>
<reference evidence="11 12" key="1">
    <citation type="journal article" date="2019" name="Sci. Rep.">
        <title>Comparative genomics of chytrid fungi reveal insights into the obligate biotrophic and pathogenic lifestyle of Synchytrium endobioticum.</title>
        <authorList>
            <person name="van de Vossenberg B.T.L.H."/>
            <person name="Warris S."/>
            <person name="Nguyen H.D.T."/>
            <person name="van Gent-Pelzer M.P.E."/>
            <person name="Joly D.L."/>
            <person name="van de Geest H.C."/>
            <person name="Bonants P.J.M."/>
            <person name="Smith D.S."/>
            <person name="Levesque C.A."/>
            <person name="van der Lee T.A.J."/>
        </authorList>
    </citation>
    <scope>NUCLEOTIDE SEQUENCE [LARGE SCALE GENOMIC DNA]</scope>
    <source>
        <strain evidence="11 12">CBS 675.73</strain>
    </source>
</reference>
<dbReference type="FunFam" id="3.40.50.1100:FF:000006">
    <property type="entry name" value="Cysteine synthase"/>
    <property type="match status" value="1"/>
</dbReference>
<organism evidence="11 12">
    <name type="scientific">Chytriomyces confervae</name>
    <dbReference type="NCBI Taxonomy" id="246404"/>
    <lineage>
        <taxon>Eukaryota</taxon>
        <taxon>Fungi</taxon>
        <taxon>Fungi incertae sedis</taxon>
        <taxon>Chytridiomycota</taxon>
        <taxon>Chytridiomycota incertae sedis</taxon>
        <taxon>Chytridiomycetes</taxon>
        <taxon>Chytridiales</taxon>
        <taxon>Chytriomycetaceae</taxon>
        <taxon>Chytriomyces</taxon>
    </lineage>
</organism>
<dbReference type="PROSITE" id="PS00901">
    <property type="entry name" value="CYS_SYNTHASE"/>
    <property type="match status" value="1"/>
</dbReference>
<feature type="binding site" evidence="7">
    <location>
        <position position="269"/>
    </location>
    <ligand>
        <name>pyridoxal 5'-phosphate</name>
        <dbReference type="ChEBI" id="CHEBI:597326"/>
    </ligand>
</feature>
<dbReference type="Gene3D" id="3.40.50.1100">
    <property type="match status" value="2"/>
</dbReference>
<evidence type="ECO:0000313" key="12">
    <source>
        <dbReference type="Proteomes" id="UP000320333"/>
    </source>
</evidence>
<comment type="caution">
    <text evidence="11">The sequence shown here is derived from an EMBL/GenBank/DDBJ whole genome shotgun (WGS) entry which is preliminary data.</text>
</comment>
<keyword evidence="6 9" id="KW-0198">Cysteine biosynthesis</keyword>
<dbReference type="InterPro" id="IPR005856">
    <property type="entry name" value="Cys_synth"/>
</dbReference>
<evidence type="ECO:0000259" key="10">
    <source>
        <dbReference type="Pfam" id="PF00291"/>
    </source>
</evidence>
<keyword evidence="5 7" id="KW-0663">Pyridoxal phosphate</keyword>
<accession>A0A507FN17</accession>
<dbReference type="InterPro" id="IPR036052">
    <property type="entry name" value="TrpB-like_PALP_sf"/>
</dbReference>
<dbReference type="NCBIfam" id="TIGR01139">
    <property type="entry name" value="cysK"/>
    <property type="match status" value="1"/>
</dbReference>
<evidence type="ECO:0000256" key="5">
    <source>
        <dbReference type="ARBA" id="ARBA00022898"/>
    </source>
</evidence>
<comment type="catalytic activity">
    <reaction evidence="9">
        <text>O-acetyl-L-serine + hydrogen sulfide = L-cysteine + acetate</text>
        <dbReference type="Rhea" id="RHEA:14829"/>
        <dbReference type="ChEBI" id="CHEBI:29919"/>
        <dbReference type="ChEBI" id="CHEBI:30089"/>
        <dbReference type="ChEBI" id="CHEBI:35235"/>
        <dbReference type="ChEBI" id="CHEBI:58340"/>
        <dbReference type="EC" id="2.5.1.47"/>
    </reaction>
</comment>
<dbReference type="NCBIfam" id="TIGR01136">
    <property type="entry name" value="cysKM"/>
    <property type="match status" value="1"/>
</dbReference>
<feature type="domain" description="Tryptophan synthase beta chain-like PALP" evidence="10">
    <location>
        <begin position="12"/>
        <end position="296"/>
    </location>
</feature>
<dbReference type="InterPro" id="IPR050214">
    <property type="entry name" value="Cys_Synth/Cystath_Beta-Synth"/>
</dbReference>
<dbReference type="EC" id="2.5.1.47" evidence="9"/>
<comment type="similarity">
    <text evidence="2 9">Belongs to the cysteine synthase/cystathionine beta-synthase family.</text>
</comment>
<sequence>MSPKNPIYDNVLQLVGDTPVVKINRLSPDGVQLYVKLESMNPCSSVKDRLALAVIEDAERRGVLKPGQTVVEATSGNTGIALAMVCAAKGYPFVAVMIETFSIERRKIMKFLGAKVVLTPKELKGTGMVNKAEELAREHGWFQTKQFANPANPAFHKQTTGPEILTAFAGKRLDYFVSGWGTGGTLSGVSAVLRVARPEVKVVAAEPAKAQLLAGGTFSGHAIQGWTPDFIPENLDRDAYDEIVAVTDEDSIACSKLLAQKEGIFTGISGGATFAAGLEIAKKAPKGSHILIMLPDTAERYLSTGLFADISPDSDIIE</sequence>
<gene>
    <name evidence="11" type="ORF">CcCBS67573_g01070</name>
</gene>
<feature type="binding site" evidence="7">
    <location>
        <position position="77"/>
    </location>
    <ligand>
        <name>pyridoxal 5'-phosphate</name>
        <dbReference type="ChEBI" id="CHEBI:597326"/>
    </ligand>
</feature>
<protein>
    <recommendedName>
        <fullName evidence="9">Cysteine synthase</fullName>
        <ecNumber evidence="9">2.5.1.47</ecNumber>
    </recommendedName>
</protein>
<dbReference type="Pfam" id="PF00291">
    <property type="entry name" value="PALP"/>
    <property type="match status" value="1"/>
</dbReference>
<evidence type="ECO:0000256" key="9">
    <source>
        <dbReference type="RuleBase" id="RU003985"/>
    </source>
</evidence>
<dbReference type="SUPFAM" id="SSF53686">
    <property type="entry name" value="Tryptophan synthase beta subunit-like PLP-dependent enzymes"/>
    <property type="match status" value="1"/>
</dbReference>
<feature type="binding site" evidence="7">
    <location>
        <begin position="181"/>
        <end position="185"/>
    </location>
    <ligand>
        <name>pyridoxal 5'-phosphate</name>
        <dbReference type="ChEBI" id="CHEBI:597326"/>
    </ligand>
</feature>
<dbReference type="OrthoDB" id="10259545at2759"/>
<evidence type="ECO:0000313" key="11">
    <source>
        <dbReference type="EMBL" id="TPX77652.1"/>
    </source>
</evidence>
<dbReference type="InterPro" id="IPR005859">
    <property type="entry name" value="CysK"/>
</dbReference>
<dbReference type="EMBL" id="QEAP01000016">
    <property type="protein sequence ID" value="TPX77652.1"/>
    <property type="molecule type" value="Genomic_DNA"/>
</dbReference>
<dbReference type="STRING" id="246404.A0A507FN17"/>
<evidence type="ECO:0000256" key="2">
    <source>
        <dbReference type="ARBA" id="ARBA00007103"/>
    </source>
</evidence>
<dbReference type="AlphaFoldDB" id="A0A507FN17"/>
<dbReference type="InterPro" id="IPR001926">
    <property type="entry name" value="TrpB-like_PALP"/>
</dbReference>
<proteinExistence type="inferred from homology"/>
<evidence type="ECO:0000256" key="3">
    <source>
        <dbReference type="ARBA" id="ARBA00022605"/>
    </source>
</evidence>